<evidence type="ECO:0000256" key="14">
    <source>
        <dbReference type="HAMAP-Rule" id="MF_00184"/>
    </source>
</evidence>
<dbReference type="SMART" id="SM00863">
    <property type="entry name" value="tRNA_SAD"/>
    <property type="match status" value="1"/>
</dbReference>
<dbReference type="HAMAP" id="MF_00184">
    <property type="entry name" value="Thr_tRNA_synth"/>
    <property type="match status" value="1"/>
</dbReference>
<dbReference type="GO" id="GO:0000049">
    <property type="term" value="F:tRNA binding"/>
    <property type="evidence" value="ECO:0007669"/>
    <property type="project" value="UniProtKB-KW"/>
</dbReference>
<comment type="subcellular location">
    <subcellularLocation>
        <location evidence="1 14">Cytoplasm</location>
    </subcellularLocation>
</comment>
<proteinExistence type="inferred from homology"/>
<dbReference type="EC" id="6.1.1.3" evidence="14"/>
<gene>
    <name evidence="14" type="primary">thrS</name>
    <name evidence="16" type="ORF">HCT48_01395</name>
</gene>
<evidence type="ECO:0000259" key="15">
    <source>
        <dbReference type="PROSITE" id="PS50862"/>
    </source>
</evidence>
<keyword evidence="4 14" id="KW-0820">tRNA-binding</keyword>
<dbReference type="AlphaFoldDB" id="A0A968GJA2"/>
<keyword evidence="3 14" id="KW-0963">Cytoplasm</keyword>
<dbReference type="PROSITE" id="PS50862">
    <property type="entry name" value="AA_TRNA_LIGASE_II"/>
    <property type="match status" value="1"/>
</dbReference>
<evidence type="ECO:0000256" key="7">
    <source>
        <dbReference type="ARBA" id="ARBA00022741"/>
    </source>
</evidence>
<reference evidence="16" key="1">
    <citation type="submission" date="2020-03" db="EMBL/GenBank/DDBJ databases">
        <title>Spirochaetal bacteria isolated from arthropods constitute a novel genus Entomospira genus novum within the order Spirochaetales.</title>
        <authorList>
            <person name="Grana-Miraglia L."/>
            <person name="Sikutova S."/>
            <person name="Fingerle V."/>
            <person name="Sing A."/>
            <person name="Castillo-Ramirez S."/>
            <person name="Margos G."/>
            <person name="Rudolf I."/>
        </authorList>
    </citation>
    <scope>NUCLEOTIDE SEQUENCE</scope>
    <source>
        <strain evidence="16">BR149</strain>
    </source>
</reference>
<dbReference type="FunFam" id="3.30.980.10:FF:000005">
    <property type="entry name" value="Threonyl-tRNA synthetase, mitochondrial"/>
    <property type="match status" value="1"/>
</dbReference>
<dbReference type="FunFam" id="3.30.930.10:FF:000019">
    <property type="entry name" value="Threonine--tRNA ligase"/>
    <property type="match status" value="1"/>
</dbReference>
<feature type="binding site" evidence="14">
    <location>
        <position position="273"/>
    </location>
    <ligand>
        <name>Zn(2+)</name>
        <dbReference type="ChEBI" id="CHEBI:29105"/>
        <note>catalytic</note>
    </ligand>
</feature>
<keyword evidence="11 14" id="KW-0648">Protein biosynthesis</keyword>
<dbReference type="CDD" id="cd00771">
    <property type="entry name" value="ThrRS_core"/>
    <property type="match status" value="1"/>
</dbReference>
<dbReference type="Pfam" id="PF03129">
    <property type="entry name" value="HGTP_anticodon"/>
    <property type="match status" value="1"/>
</dbReference>
<keyword evidence="12 14" id="KW-0030">Aminoacyl-tRNA synthetase</keyword>
<keyword evidence="8 14" id="KW-0862">Zinc</keyword>
<evidence type="ECO:0000313" key="17">
    <source>
        <dbReference type="Proteomes" id="UP000778951"/>
    </source>
</evidence>
<dbReference type="InterPro" id="IPR018163">
    <property type="entry name" value="Thr/Ala-tRNA-synth_IIc_edit"/>
</dbReference>
<dbReference type="Gene3D" id="3.40.50.800">
    <property type="entry name" value="Anticodon-binding domain"/>
    <property type="match status" value="1"/>
</dbReference>
<comment type="catalytic activity">
    <reaction evidence="13 14">
        <text>tRNA(Thr) + L-threonine + ATP = L-threonyl-tRNA(Thr) + AMP + diphosphate + H(+)</text>
        <dbReference type="Rhea" id="RHEA:24624"/>
        <dbReference type="Rhea" id="RHEA-COMP:9670"/>
        <dbReference type="Rhea" id="RHEA-COMP:9704"/>
        <dbReference type="ChEBI" id="CHEBI:15378"/>
        <dbReference type="ChEBI" id="CHEBI:30616"/>
        <dbReference type="ChEBI" id="CHEBI:33019"/>
        <dbReference type="ChEBI" id="CHEBI:57926"/>
        <dbReference type="ChEBI" id="CHEBI:78442"/>
        <dbReference type="ChEBI" id="CHEBI:78534"/>
        <dbReference type="ChEBI" id="CHEBI:456215"/>
        <dbReference type="EC" id="6.1.1.3"/>
    </reaction>
</comment>
<dbReference type="PRINTS" id="PR01047">
    <property type="entry name" value="TRNASYNTHTHR"/>
</dbReference>
<dbReference type="SUPFAM" id="SSF52954">
    <property type="entry name" value="Class II aaRS ABD-related"/>
    <property type="match status" value="1"/>
</dbReference>
<dbReference type="InterPro" id="IPR047246">
    <property type="entry name" value="ThrRS_anticodon"/>
</dbReference>
<evidence type="ECO:0000256" key="3">
    <source>
        <dbReference type="ARBA" id="ARBA00022490"/>
    </source>
</evidence>
<accession>A0A968GJA2</accession>
<evidence type="ECO:0000256" key="5">
    <source>
        <dbReference type="ARBA" id="ARBA00022598"/>
    </source>
</evidence>
<name>A0A968GJA2_9SPIO</name>
<dbReference type="EMBL" id="JAATLM010000001">
    <property type="protein sequence ID" value="NIZ68875.1"/>
    <property type="molecule type" value="Genomic_DNA"/>
</dbReference>
<dbReference type="InterPro" id="IPR045864">
    <property type="entry name" value="aa-tRNA-synth_II/BPL/LPL"/>
</dbReference>
<dbReference type="SUPFAM" id="SSF55186">
    <property type="entry name" value="ThrRS/AlaRS common domain"/>
    <property type="match status" value="1"/>
</dbReference>
<evidence type="ECO:0000256" key="12">
    <source>
        <dbReference type="ARBA" id="ARBA00023146"/>
    </source>
</evidence>
<dbReference type="PANTHER" id="PTHR11451:SF44">
    <property type="entry name" value="THREONINE--TRNA LIGASE, CHLOROPLASTIC_MITOCHONDRIAL 2"/>
    <property type="match status" value="1"/>
</dbReference>
<dbReference type="RefSeq" id="WP_167694989.1">
    <property type="nucleotide sequence ID" value="NZ_CP118181.1"/>
</dbReference>
<dbReference type="FunFam" id="3.40.50.800:FF:000001">
    <property type="entry name" value="Threonine--tRNA ligase"/>
    <property type="match status" value="1"/>
</dbReference>
<feature type="binding site" evidence="14">
    <location>
        <position position="324"/>
    </location>
    <ligand>
        <name>Zn(2+)</name>
        <dbReference type="ChEBI" id="CHEBI:29105"/>
        <note>catalytic</note>
    </ligand>
</feature>
<dbReference type="Proteomes" id="UP000778951">
    <property type="component" value="Unassembled WGS sequence"/>
</dbReference>
<evidence type="ECO:0000256" key="4">
    <source>
        <dbReference type="ARBA" id="ARBA00022555"/>
    </source>
</evidence>
<dbReference type="Gene3D" id="3.30.980.10">
    <property type="entry name" value="Threonyl-trna Synthetase, Chain A, domain 2"/>
    <property type="match status" value="1"/>
</dbReference>
<evidence type="ECO:0000256" key="6">
    <source>
        <dbReference type="ARBA" id="ARBA00022723"/>
    </source>
</evidence>
<dbReference type="CDD" id="cd00860">
    <property type="entry name" value="ThrRS_anticodon"/>
    <property type="match status" value="1"/>
</dbReference>
<keyword evidence="7 14" id="KW-0547">Nucleotide-binding</keyword>
<feature type="domain" description="Aminoacyl-transfer RNA synthetases class-II family profile" evidence="15">
    <location>
        <begin position="167"/>
        <end position="474"/>
    </location>
</feature>
<dbReference type="InterPro" id="IPR036621">
    <property type="entry name" value="Anticodon-bd_dom_sf"/>
</dbReference>
<keyword evidence="10 14" id="KW-0694">RNA-binding</keyword>
<dbReference type="NCBIfam" id="TIGR00418">
    <property type="entry name" value="thrS"/>
    <property type="match status" value="1"/>
</dbReference>
<organism evidence="16 17">
    <name type="scientific">Entomospira culicis</name>
    <dbReference type="NCBI Taxonomy" id="2719989"/>
    <lineage>
        <taxon>Bacteria</taxon>
        <taxon>Pseudomonadati</taxon>
        <taxon>Spirochaetota</taxon>
        <taxon>Spirochaetia</taxon>
        <taxon>Spirochaetales</taxon>
        <taxon>Spirochaetaceae</taxon>
        <taxon>Entomospira</taxon>
    </lineage>
</organism>
<dbReference type="InterPro" id="IPR004154">
    <property type="entry name" value="Anticodon-bd"/>
</dbReference>
<keyword evidence="9 14" id="KW-0067">ATP-binding</keyword>
<dbReference type="PANTHER" id="PTHR11451">
    <property type="entry name" value="THREONINE-TRNA LIGASE"/>
    <property type="match status" value="1"/>
</dbReference>
<comment type="cofactor">
    <cofactor evidence="14">
        <name>Zn(2+)</name>
        <dbReference type="ChEBI" id="CHEBI:29105"/>
    </cofactor>
    <text evidence="14">Binds 1 zinc ion per subunit.</text>
</comment>
<dbReference type="GO" id="GO:0004829">
    <property type="term" value="F:threonine-tRNA ligase activity"/>
    <property type="evidence" value="ECO:0007669"/>
    <property type="project" value="UniProtKB-UniRule"/>
</dbReference>
<dbReference type="GO" id="GO:0006435">
    <property type="term" value="P:threonyl-tRNA aminoacylation"/>
    <property type="evidence" value="ECO:0007669"/>
    <property type="project" value="UniProtKB-UniRule"/>
</dbReference>
<dbReference type="SUPFAM" id="SSF55681">
    <property type="entry name" value="Class II aaRS and biotin synthetases"/>
    <property type="match status" value="1"/>
</dbReference>
<keyword evidence="6 14" id="KW-0479">Metal-binding</keyword>
<evidence type="ECO:0000256" key="9">
    <source>
        <dbReference type="ARBA" id="ARBA00022840"/>
    </source>
</evidence>
<dbReference type="Pfam" id="PF00587">
    <property type="entry name" value="tRNA-synt_2b"/>
    <property type="match status" value="1"/>
</dbReference>
<sequence>MGNFDLATVRHSMAHVLAAAVQELYPTTLFAIGPAINEGFYYDMKLPVRLVLEDFPAIETKMREILGKNLAFVREEIAKEQALALFAHNPYKVEIIEELPADAVITIYRLGDFVDLCRGPHVESTADLSVDGFALLNLAGAYWRGDEKRDQLQRIYATAFASKAELDHHLTMLQEREKRDHRRIGKDLDLFSFHEEAGAGLAYWHPMGGRIRLVLEDFWRKEHIKHGYELIYTPHVGRSWLWETSGHLDFYKEGMYSAMDVDGQEYYAKPMNCPFHIMIYQNDKKSYRQLPCRWAELGTVYRYERAGALHGLMRVRGFTQDDAHIFCTPEQLADEVYAALQFSLHILSTFGFSKIQAFLSTQPKEKSVGEAHRWQEATDALRSALDRADLSFGVDEGGGAFYGPKIDLKIEDSMGREWQLSTIQLDFNMPERFKLTFIDRDGEAKRPYMVHRALLGSLERFFGVLTEHYAGAFPLWLAPIQVRIVPVSMKFVEYAQQVARYLGEADLRVSLDDGDDRMQAKIKRANELRIPYTIIVGGRDAENGTASMKIRGGVDKNDLSLAELRSYLVEKSVSKSLFL</sequence>
<evidence type="ECO:0000256" key="1">
    <source>
        <dbReference type="ARBA" id="ARBA00004496"/>
    </source>
</evidence>
<dbReference type="InterPro" id="IPR002314">
    <property type="entry name" value="aa-tRNA-synt_IIb"/>
</dbReference>
<dbReference type="InterPro" id="IPR012947">
    <property type="entry name" value="tRNA_SAD"/>
</dbReference>
<keyword evidence="5 14" id="KW-0436">Ligase</keyword>
<evidence type="ECO:0000256" key="10">
    <source>
        <dbReference type="ARBA" id="ARBA00022884"/>
    </source>
</evidence>
<evidence type="ECO:0000313" key="16">
    <source>
        <dbReference type="EMBL" id="NIZ68875.1"/>
    </source>
</evidence>
<dbReference type="GO" id="GO:0005524">
    <property type="term" value="F:ATP binding"/>
    <property type="evidence" value="ECO:0007669"/>
    <property type="project" value="UniProtKB-UniRule"/>
</dbReference>
<evidence type="ECO:0000256" key="11">
    <source>
        <dbReference type="ARBA" id="ARBA00022917"/>
    </source>
</evidence>
<protein>
    <recommendedName>
        <fullName evidence="14">Threonine--tRNA ligase</fullName>
        <ecNumber evidence="14">6.1.1.3</ecNumber>
    </recommendedName>
    <alternativeName>
        <fullName evidence="14">Threonyl-tRNA synthetase</fullName>
        <shortName evidence="14">ThrRS</shortName>
    </alternativeName>
</protein>
<comment type="caution">
    <text evidence="16">The sequence shown here is derived from an EMBL/GenBank/DDBJ whole genome shotgun (WGS) entry which is preliminary data.</text>
</comment>
<dbReference type="FunFam" id="3.30.54.20:FF:000002">
    <property type="entry name" value="Threonine--tRNA ligase"/>
    <property type="match status" value="1"/>
</dbReference>
<feature type="binding site" evidence="14">
    <location>
        <position position="451"/>
    </location>
    <ligand>
        <name>Zn(2+)</name>
        <dbReference type="ChEBI" id="CHEBI:29105"/>
        <note>catalytic</note>
    </ligand>
</feature>
<dbReference type="Gene3D" id="3.30.930.10">
    <property type="entry name" value="Bira Bifunctional Protein, Domain 2"/>
    <property type="match status" value="1"/>
</dbReference>
<dbReference type="InterPro" id="IPR006195">
    <property type="entry name" value="aa-tRNA-synth_II"/>
</dbReference>
<evidence type="ECO:0000256" key="2">
    <source>
        <dbReference type="ARBA" id="ARBA00008226"/>
    </source>
</evidence>
<evidence type="ECO:0000256" key="8">
    <source>
        <dbReference type="ARBA" id="ARBA00022833"/>
    </source>
</evidence>
<comment type="caution">
    <text evidence="14">Lacks conserved residue(s) required for the propagation of feature annotation.</text>
</comment>
<evidence type="ECO:0000256" key="13">
    <source>
        <dbReference type="ARBA" id="ARBA00049515"/>
    </source>
</evidence>
<comment type="similarity">
    <text evidence="2 14">Belongs to the class-II aminoacyl-tRNA synthetase family.</text>
</comment>
<dbReference type="Gene3D" id="3.30.54.20">
    <property type="match status" value="1"/>
</dbReference>
<dbReference type="GO" id="GO:0046872">
    <property type="term" value="F:metal ion binding"/>
    <property type="evidence" value="ECO:0007669"/>
    <property type="project" value="UniProtKB-KW"/>
</dbReference>
<dbReference type="InterPro" id="IPR002320">
    <property type="entry name" value="Thr-tRNA-ligase_IIa"/>
</dbReference>
<dbReference type="Pfam" id="PF07973">
    <property type="entry name" value="tRNA_SAD"/>
    <property type="match status" value="1"/>
</dbReference>
<comment type="subunit">
    <text evidence="14">Homodimer.</text>
</comment>
<dbReference type="InterPro" id="IPR033728">
    <property type="entry name" value="ThrRS_core"/>
</dbReference>
<keyword evidence="17" id="KW-1185">Reference proteome</keyword>
<dbReference type="GO" id="GO:0005737">
    <property type="term" value="C:cytoplasm"/>
    <property type="evidence" value="ECO:0007669"/>
    <property type="project" value="UniProtKB-SubCell"/>
</dbReference>